<sequence>MLAFFIMVPSVSGGPGSKAEQGSRDFTADYIVGRPVLPHSSLSRELAATQNRLTSIYGFSSRATLQGPEPTWTHVSGENIDTEQPERNYVHQKKQKLSKVH</sequence>
<dbReference type="Proteomes" id="UP001168990">
    <property type="component" value="Unassembled WGS sequence"/>
</dbReference>
<dbReference type="EMBL" id="JAQQBS010001424">
    <property type="protein sequence ID" value="KAK0158569.1"/>
    <property type="molecule type" value="Genomic_DNA"/>
</dbReference>
<reference evidence="2" key="2">
    <citation type="submission" date="2023-03" db="EMBL/GenBank/DDBJ databases">
        <authorList>
            <person name="Inwood S.N."/>
            <person name="Skelly J.G."/>
            <person name="Guhlin J."/>
            <person name="Harrop T.W.R."/>
            <person name="Goldson S.G."/>
            <person name="Dearden P.K."/>
        </authorList>
    </citation>
    <scope>NUCLEOTIDE SEQUENCE</scope>
    <source>
        <strain evidence="2">Irish</strain>
        <tissue evidence="2">Whole body</tissue>
    </source>
</reference>
<feature type="region of interest" description="Disordered" evidence="1">
    <location>
        <begin position="68"/>
        <end position="101"/>
    </location>
</feature>
<name>A0AA39C6L3_9HYME</name>
<reference evidence="2" key="1">
    <citation type="journal article" date="2023" name="bioRxiv">
        <title>Scaffold-level genome assemblies of two parasitoid biocontrol wasps reveal the parthenogenesis mechanism and an associated novel virus.</title>
        <authorList>
            <person name="Inwood S."/>
            <person name="Skelly J."/>
            <person name="Guhlin J."/>
            <person name="Harrop T."/>
            <person name="Goldson S."/>
            <person name="Dearden P."/>
        </authorList>
    </citation>
    <scope>NUCLEOTIDE SEQUENCE</scope>
    <source>
        <strain evidence="2">Irish</strain>
        <tissue evidence="2">Whole body</tissue>
    </source>
</reference>
<comment type="caution">
    <text evidence="2">The sequence shown here is derived from an EMBL/GenBank/DDBJ whole genome shotgun (WGS) entry which is preliminary data.</text>
</comment>
<evidence type="ECO:0000313" key="2">
    <source>
        <dbReference type="EMBL" id="KAK0158569.1"/>
    </source>
</evidence>
<evidence type="ECO:0000256" key="1">
    <source>
        <dbReference type="SAM" id="MobiDB-lite"/>
    </source>
</evidence>
<proteinExistence type="predicted"/>
<evidence type="ECO:0000313" key="3">
    <source>
        <dbReference type="Proteomes" id="UP001168990"/>
    </source>
</evidence>
<accession>A0AA39C6L3</accession>
<protein>
    <submittedName>
        <fullName evidence="2">Uncharacterized protein</fullName>
    </submittedName>
</protein>
<dbReference type="AlphaFoldDB" id="A0AA39C6L3"/>
<feature type="compositionally biased region" description="Basic residues" evidence="1">
    <location>
        <begin position="90"/>
        <end position="101"/>
    </location>
</feature>
<keyword evidence="3" id="KW-1185">Reference proteome</keyword>
<gene>
    <name evidence="2" type="ORF">PV328_009552</name>
</gene>
<organism evidence="2 3">
    <name type="scientific">Microctonus aethiopoides</name>
    <dbReference type="NCBI Taxonomy" id="144406"/>
    <lineage>
        <taxon>Eukaryota</taxon>
        <taxon>Metazoa</taxon>
        <taxon>Ecdysozoa</taxon>
        <taxon>Arthropoda</taxon>
        <taxon>Hexapoda</taxon>
        <taxon>Insecta</taxon>
        <taxon>Pterygota</taxon>
        <taxon>Neoptera</taxon>
        <taxon>Endopterygota</taxon>
        <taxon>Hymenoptera</taxon>
        <taxon>Apocrita</taxon>
        <taxon>Ichneumonoidea</taxon>
        <taxon>Braconidae</taxon>
        <taxon>Euphorinae</taxon>
        <taxon>Microctonus</taxon>
    </lineage>
</organism>